<evidence type="ECO:0000313" key="5">
    <source>
        <dbReference type="Proteomes" id="UP000289340"/>
    </source>
</evidence>
<dbReference type="PANTHER" id="PTHR46502">
    <property type="entry name" value="C2 DOMAIN-CONTAINING"/>
    <property type="match status" value="1"/>
</dbReference>
<keyword evidence="5" id="KW-1185">Reference proteome</keyword>
<dbReference type="PROSITE" id="PS50004">
    <property type="entry name" value="C2"/>
    <property type="match status" value="1"/>
</dbReference>
<dbReference type="GO" id="GO:0046872">
    <property type="term" value="F:metal ion binding"/>
    <property type="evidence" value="ECO:0007669"/>
    <property type="project" value="UniProtKB-KW"/>
</dbReference>
<dbReference type="InterPro" id="IPR035892">
    <property type="entry name" value="C2_domain_sf"/>
</dbReference>
<feature type="domain" description="C2" evidence="3">
    <location>
        <begin position="1"/>
        <end position="79"/>
    </location>
</feature>
<dbReference type="InterPro" id="IPR000008">
    <property type="entry name" value="C2_dom"/>
</dbReference>
<dbReference type="Pfam" id="PF00168">
    <property type="entry name" value="C2"/>
    <property type="match status" value="1"/>
</dbReference>
<evidence type="ECO:0000256" key="2">
    <source>
        <dbReference type="ARBA" id="ARBA00022837"/>
    </source>
</evidence>
<dbReference type="PANTHER" id="PTHR46502:SF21">
    <property type="entry name" value="CALCIUM-DEPENDENT LIPID-BINDING (CALB DOMAIN) FAMILY PROTEIN"/>
    <property type="match status" value="1"/>
</dbReference>
<evidence type="ECO:0000259" key="3">
    <source>
        <dbReference type="PROSITE" id="PS50004"/>
    </source>
</evidence>
<feature type="non-terminal residue" evidence="4">
    <location>
        <position position="1"/>
    </location>
</feature>
<dbReference type="Proteomes" id="UP000289340">
    <property type="component" value="Chromosome 14"/>
</dbReference>
<dbReference type="EMBL" id="QZWG01000014">
    <property type="protein sequence ID" value="RZB67806.1"/>
    <property type="molecule type" value="Genomic_DNA"/>
</dbReference>
<comment type="caution">
    <text evidence="4">The sequence shown here is derived from an EMBL/GenBank/DDBJ whole genome shotgun (WGS) entry which is preliminary data.</text>
</comment>
<accession>A0A445H2L3</accession>
<sequence length="119" mass="14300">RERERERERERIHEGARNPVWNEKFVFRMEYPGSGDQYKLNLRIMDKDVFSANDFVGQATKRNILKMMLEHGRKVAFSSVCFRYGVWNVTWLHGDNSFMSFLYVVEYALDLNSFLVFMM</sequence>
<evidence type="ECO:0000313" key="4">
    <source>
        <dbReference type="EMBL" id="RZB67806.1"/>
    </source>
</evidence>
<evidence type="ECO:0000256" key="1">
    <source>
        <dbReference type="ARBA" id="ARBA00022723"/>
    </source>
</evidence>
<reference evidence="4 5" key="1">
    <citation type="submission" date="2018-09" db="EMBL/GenBank/DDBJ databases">
        <title>A high-quality reference genome of wild soybean provides a powerful tool to mine soybean genomes.</title>
        <authorList>
            <person name="Xie M."/>
            <person name="Chung C.Y.L."/>
            <person name="Li M.-W."/>
            <person name="Wong F.-L."/>
            <person name="Chan T.-F."/>
            <person name="Lam H.-M."/>
        </authorList>
    </citation>
    <scope>NUCLEOTIDE SEQUENCE [LARGE SCALE GENOMIC DNA]</scope>
    <source>
        <strain evidence="5">cv. W05</strain>
        <tissue evidence="4">Hypocotyl of etiolated seedlings</tissue>
    </source>
</reference>
<dbReference type="SUPFAM" id="SSF49562">
    <property type="entry name" value="C2 domain (Calcium/lipid-binding domain, CaLB)"/>
    <property type="match status" value="1"/>
</dbReference>
<organism evidence="4 5">
    <name type="scientific">Glycine soja</name>
    <name type="common">Wild soybean</name>
    <dbReference type="NCBI Taxonomy" id="3848"/>
    <lineage>
        <taxon>Eukaryota</taxon>
        <taxon>Viridiplantae</taxon>
        <taxon>Streptophyta</taxon>
        <taxon>Embryophyta</taxon>
        <taxon>Tracheophyta</taxon>
        <taxon>Spermatophyta</taxon>
        <taxon>Magnoliopsida</taxon>
        <taxon>eudicotyledons</taxon>
        <taxon>Gunneridae</taxon>
        <taxon>Pentapetalae</taxon>
        <taxon>rosids</taxon>
        <taxon>fabids</taxon>
        <taxon>Fabales</taxon>
        <taxon>Fabaceae</taxon>
        <taxon>Papilionoideae</taxon>
        <taxon>50 kb inversion clade</taxon>
        <taxon>NPAAA clade</taxon>
        <taxon>indigoferoid/millettioid clade</taxon>
        <taxon>Phaseoleae</taxon>
        <taxon>Glycine</taxon>
        <taxon>Glycine subgen. Soja</taxon>
    </lineage>
</organism>
<keyword evidence="1" id="KW-0479">Metal-binding</keyword>
<dbReference type="AlphaFoldDB" id="A0A445H2L3"/>
<name>A0A445H2L3_GLYSO</name>
<proteinExistence type="predicted"/>
<protein>
    <submittedName>
        <fullName evidence="4">Elicitor-responsive protein 1</fullName>
    </submittedName>
</protein>
<dbReference type="Gene3D" id="2.60.40.150">
    <property type="entry name" value="C2 domain"/>
    <property type="match status" value="1"/>
</dbReference>
<keyword evidence="2" id="KW-0106">Calcium</keyword>
<gene>
    <name evidence="4" type="ORF">D0Y65_037908</name>
</gene>